<evidence type="ECO:0000256" key="8">
    <source>
        <dbReference type="RuleBase" id="RU003968"/>
    </source>
</evidence>
<feature type="domain" description="Glucose-methanol-choline oxidoreductase N-terminal" evidence="9">
    <location>
        <begin position="101"/>
        <end position="124"/>
    </location>
</feature>
<dbReference type="InterPro" id="IPR000172">
    <property type="entry name" value="GMC_OxRdtase_N"/>
</dbReference>
<feature type="domain" description="Glucose-methanol-choline oxidoreductase N-terminal" evidence="10">
    <location>
        <begin position="292"/>
        <end position="306"/>
    </location>
</feature>
<dbReference type="InterPro" id="IPR012132">
    <property type="entry name" value="GMC_OxRdtase"/>
</dbReference>
<proteinExistence type="inferred from homology"/>
<dbReference type="PANTHER" id="PTHR11552">
    <property type="entry name" value="GLUCOSE-METHANOL-CHOLINE GMC OXIDOREDUCTASE"/>
    <property type="match status" value="1"/>
</dbReference>
<dbReference type="STRING" id="930990.A0A067N6K0"/>
<dbReference type="PROSITE" id="PS00624">
    <property type="entry name" value="GMC_OXRED_2"/>
    <property type="match status" value="1"/>
</dbReference>
<evidence type="ECO:0000256" key="4">
    <source>
        <dbReference type="ARBA" id="ARBA00022729"/>
    </source>
</evidence>
<dbReference type="PANTHER" id="PTHR11552:SF201">
    <property type="entry name" value="GLUCOSE-METHANOL-CHOLINE OXIDOREDUCTASE N-TERMINAL DOMAIN-CONTAINING PROTEIN"/>
    <property type="match status" value="1"/>
</dbReference>
<dbReference type="AlphaFoldDB" id="A0A067N6K0"/>
<evidence type="ECO:0000256" key="7">
    <source>
        <dbReference type="PIRSR" id="PIRSR000137-2"/>
    </source>
</evidence>
<organism evidence="11 12">
    <name type="scientific">Botryobasidium botryosum (strain FD-172 SS1)</name>
    <dbReference type="NCBI Taxonomy" id="930990"/>
    <lineage>
        <taxon>Eukaryota</taxon>
        <taxon>Fungi</taxon>
        <taxon>Dikarya</taxon>
        <taxon>Basidiomycota</taxon>
        <taxon>Agaricomycotina</taxon>
        <taxon>Agaricomycetes</taxon>
        <taxon>Cantharellales</taxon>
        <taxon>Botryobasidiaceae</taxon>
        <taxon>Botryobasidium</taxon>
    </lineage>
</organism>
<evidence type="ECO:0000256" key="6">
    <source>
        <dbReference type="ARBA" id="ARBA00023002"/>
    </source>
</evidence>
<evidence type="ECO:0000256" key="1">
    <source>
        <dbReference type="ARBA" id="ARBA00001974"/>
    </source>
</evidence>
<protein>
    <recommendedName>
        <fullName evidence="9 10">Glucose-methanol-choline oxidoreductase N-terminal domain-containing protein</fullName>
    </recommendedName>
</protein>
<dbReference type="InParanoid" id="A0A067N6K0"/>
<feature type="binding site" evidence="7">
    <location>
        <position position="252"/>
    </location>
    <ligand>
        <name>FAD</name>
        <dbReference type="ChEBI" id="CHEBI:57692"/>
    </ligand>
</feature>
<evidence type="ECO:0000313" key="12">
    <source>
        <dbReference type="Proteomes" id="UP000027195"/>
    </source>
</evidence>
<keyword evidence="4" id="KW-0732">Signal</keyword>
<evidence type="ECO:0000256" key="2">
    <source>
        <dbReference type="ARBA" id="ARBA00010790"/>
    </source>
</evidence>
<dbReference type="PROSITE" id="PS00623">
    <property type="entry name" value="GMC_OXRED_1"/>
    <property type="match status" value="1"/>
</dbReference>
<dbReference type="Pfam" id="PF05199">
    <property type="entry name" value="GMC_oxred_C"/>
    <property type="match status" value="1"/>
</dbReference>
<gene>
    <name evidence="11" type="ORF">BOTBODRAFT_126222</name>
</gene>
<keyword evidence="6" id="KW-0560">Oxidoreductase</keyword>
<evidence type="ECO:0000259" key="9">
    <source>
        <dbReference type="PROSITE" id="PS00623"/>
    </source>
</evidence>
<keyword evidence="3 8" id="KW-0285">Flavoprotein</keyword>
<dbReference type="GO" id="GO:0016614">
    <property type="term" value="F:oxidoreductase activity, acting on CH-OH group of donors"/>
    <property type="evidence" value="ECO:0007669"/>
    <property type="project" value="InterPro"/>
</dbReference>
<dbReference type="SUPFAM" id="SSF54373">
    <property type="entry name" value="FAD-linked reductases, C-terminal domain"/>
    <property type="match status" value="1"/>
</dbReference>
<dbReference type="Gene3D" id="3.50.50.60">
    <property type="entry name" value="FAD/NAD(P)-binding domain"/>
    <property type="match status" value="1"/>
</dbReference>
<evidence type="ECO:0000256" key="3">
    <source>
        <dbReference type="ARBA" id="ARBA00022630"/>
    </source>
</evidence>
<accession>A0A067N6K0</accession>
<dbReference type="InterPro" id="IPR007867">
    <property type="entry name" value="GMC_OxRtase_C"/>
</dbReference>
<keyword evidence="5 7" id="KW-0274">FAD</keyword>
<dbReference type="GO" id="GO:0050660">
    <property type="term" value="F:flavin adenine dinucleotide binding"/>
    <property type="evidence" value="ECO:0007669"/>
    <property type="project" value="InterPro"/>
</dbReference>
<dbReference type="SUPFAM" id="SSF51905">
    <property type="entry name" value="FAD/NAD(P)-binding domain"/>
    <property type="match status" value="1"/>
</dbReference>
<comment type="cofactor">
    <cofactor evidence="1 7">
        <name>FAD</name>
        <dbReference type="ChEBI" id="CHEBI:57692"/>
    </cofactor>
</comment>
<dbReference type="EMBL" id="KL198019">
    <property type="protein sequence ID" value="KDQ19381.1"/>
    <property type="molecule type" value="Genomic_DNA"/>
</dbReference>
<dbReference type="Pfam" id="PF00732">
    <property type="entry name" value="GMC_oxred_N"/>
    <property type="match status" value="1"/>
</dbReference>
<comment type="similarity">
    <text evidence="2 8">Belongs to the GMC oxidoreductase family.</text>
</comment>
<dbReference type="Proteomes" id="UP000027195">
    <property type="component" value="Unassembled WGS sequence"/>
</dbReference>
<reference evidence="12" key="1">
    <citation type="journal article" date="2014" name="Proc. Natl. Acad. Sci. U.S.A.">
        <title>Extensive sampling of basidiomycete genomes demonstrates inadequacy of the white-rot/brown-rot paradigm for wood decay fungi.</title>
        <authorList>
            <person name="Riley R."/>
            <person name="Salamov A.A."/>
            <person name="Brown D.W."/>
            <person name="Nagy L.G."/>
            <person name="Floudas D."/>
            <person name="Held B.W."/>
            <person name="Levasseur A."/>
            <person name="Lombard V."/>
            <person name="Morin E."/>
            <person name="Otillar R."/>
            <person name="Lindquist E.A."/>
            <person name="Sun H."/>
            <person name="LaButti K.M."/>
            <person name="Schmutz J."/>
            <person name="Jabbour D."/>
            <person name="Luo H."/>
            <person name="Baker S.E."/>
            <person name="Pisabarro A.G."/>
            <person name="Walton J.D."/>
            <person name="Blanchette R.A."/>
            <person name="Henrissat B."/>
            <person name="Martin F."/>
            <person name="Cullen D."/>
            <person name="Hibbett D.S."/>
            <person name="Grigoriev I.V."/>
        </authorList>
    </citation>
    <scope>NUCLEOTIDE SEQUENCE [LARGE SCALE GENOMIC DNA]</scope>
    <source>
        <strain evidence="12">FD-172 SS1</strain>
    </source>
</reference>
<dbReference type="OrthoDB" id="269227at2759"/>
<dbReference type="InterPro" id="IPR036188">
    <property type="entry name" value="FAD/NAD-bd_sf"/>
</dbReference>
<keyword evidence="12" id="KW-1185">Reference proteome</keyword>
<feature type="binding site" evidence="7">
    <location>
        <begin position="546"/>
        <end position="547"/>
    </location>
    <ligand>
        <name>FAD</name>
        <dbReference type="ChEBI" id="CHEBI:57692"/>
    </ligand>
</feature>
<dbReference type="HOGENOM" id="CLU_002865_6_1_1"/>
<evidence type="ECO:0000259" key="10">
    <source>
        <dbReference type="PROSITE" id="PS00624"/>
    </source>
</evidence>
<evidence type="ECO:0000256" key="5">
    <source>
        <dbReference type="ARBA" id="ARBA00022827"/>
    </source>
</evidence>
<evidence type="ECO:0000313" key="11">
    <source>
        <dbReference type="EMBL" id="KDQ19381.1"/>
    </source>
</evidence>
<dbReference type="Gene3D" id="3.30.560.10">
    <property type="entry name" value="Glucose Oxidase, domain 3"/>
    <property type="match status" value="1"/>
</dbReference>
<dbReference type="PIRSF" id="PIRSF000137">
    <property type="entry name" value="Alcohol_oxidase"/>
    <property type="match status" value="1"/>
</dbReference>
<name>A0A067N6K0_BOTB1</name>
<sequence>MESRDTDPSALIARLEDISNKTFDYVIAGGGTAALVLANRLTENPSVTVCVLEAGDPHLDALSILIPAQYGINFNNPGFDWEFKTTPQPYANNGTLPWARGKGLGGSSGINFSFYQRPPSHDLDAIERLGNPGWNWDQYLKYSKKAETFQPPTQDEINKYGYQPNPDRHGKNGPLHVAFPASLSTCEGVFQQTLANAGIEKQPDPNGGNMCGRWLGLTTLDLTSGYRSYSADAYFAPTATRKNLKVLTGALVTQLTFDETDTREAKVNGAKFQYGNSTYVVHAGKEVILSAGTIKTPQILELSGIGDPKILKPLGIDVRVNLPSVGANVQDHMYASVTVEIDQSDKWDTVDALRNDPKFAQEQLALYQSTHTGAYSTGLGSFAFLPLKRLNPDALAKMTASLTEKLNKLQNPALKEQWTLQLEALKSDSIPDCEITLFPGYLSPARSPSEVGKKYISFLGRMNHPFSRGTIHITSKNPADQPALDPHVFEQSEDLDMILEMLKYIRKLTKADPLKDIVVKEVSPGAEYVSDTQLREFIRGYSASVWHTAGSCSMLPKEKGGVVDTQLRVYGTKNLRVVDLSILPLHVMAPTQATVYAIAEKAADIIKGVAV</sequence>